<dbReference type="SUPFAM" id="SSF53756">
    <property type="entry name" value="UDP-Glycosyltransferase/glycogen phosphorylase"/>
    <property type="match status" value="1"/>
</dbReference>
<dbReference type="Proteomes" id="UP000251075">
    <property type="component" value="Unassembled WGS sequence"/>
</dbReference>
<dbReference type="RefSeq" id="WP_112143272.1">
    <property type="nucleotide sequence ID" value="NZ_PGTO01000004.1"/>
</dbReference>
<name>A0A364NZN3_9PROT</name>
<dbReference type="PANTHER" id="PTHR38134:SF2">
    <property type="entry name" value="GALACTOKINASE"/>
    <property type="match status" value="1"/>
</dbReference>
<sequence length="373" mass="41209">MTASARRHLWLALSPHGFGHAAMTSPVIAALRRRCPDLRLTIQTGAIMAPEFLRSRYGDDFTLVADIPDFGLRMRSSVEIDLDASAEGYRRLHAHWPEVVEREAERLRRAAPDLVLANIPYVTVAAAALAGIPVVAMSSLQWADMYRHYLSDRPEAATILGQMVEAYDSADLFLRVTPAMEMPSLARIRDIGPVGVCGQNRRNEVGRALGCSADRRVGLIAFGGIDHEFNLGRFPKLAGWSWLTTLDSPEDRGDIRPWRAAGMAYVDMAASVDVIITKPGYGTFVEAAMAGIPVLYLEREDWPECPHLDDWLKSNGRALAVTEADLVGSRLEEQLRKLFSLKKQDVALPRGNEEAASLLAAMLDDRAMICERS</sequence>
<proteinExistence type="predicted"/>
<keyword evidence="2" id="KW-1185">Reference proteome</keyword>
<evidence type="ECO:0000313" key="1">
    <source>
        <dbReference type="EMBL" id="RAU22526.1"/>
    </source>
</evidence>
<dbReference type="EMBL" id="PGTO01000004">
    <property type="protein sequence ID" value="RAU22526.1"/>
    <property type="molecule type" value="Genomic_DNA"/>
</dbReference>
<evidence type="ECO:0008006" key="3">
    <source>
        <dbReference type="Google" id="ProtNLM"/>
    </source>
</evidence>
<protein>
    <recommendedName>
        <fullName evidence="3">Glycosyl transferase</fullName>
    </recommendedName>
</protein>
<dbReference type="PANTHER" id="PTHR38134">
    <property type="entry name" value="SLR1395 PROTEIN"/>
    <property type="match status" value="1"/>
</dbReference>
<dbReference type="InterPro" id="IPR053205">
    <property type="entry name" value="GHMP_kinase_L-arabinokinase"/>
</dbReference>
<dbReference type="AlphaFoldDB" id="A0A364NZN3"/>
<evidence type="ECO:0000313" key="2">
    <source>
        <dbReference type="Proteomes" id="UP000251075"/>
    </source>
</evidence>
<comment type="caution">
    <text evidence="1">The sequence shown here is derived from an EMBL/GenBank/DDBJ whole genome shotgun (WGS) entry which is preliminary data.</text>
</comment>
<organism evidence="1 2">
    <name type="scientific">Paramagnetospirillum kuznetsovii</name>
    <dbReference type="NCBI Taxonomy" id="2053833"/>
    <lineage>
        <taxon>Bacteria</taxon>
        <taxon>Pseudomonadati</taxon>
        <taxon>Pseudomonadota</taxon>
        <taxon>Alphaproteobacteria</taxon>
        <taxon>Rhodospirillales</taxon>
        <taxon>Magnetospirillaceae</taxon>
        <taxon>Paramagnetospirillum</taxon>
    </lineage>
</organism>
<dbReference type="Gene3D" id="3.40.50.2000">
    <property type="entry name" value="Glycogen Phosphorylase B"/>
    <property type="match status" value="2"/>
</dbReference>
<gene>
    <name evidence="1" type="ORF">CU669_07495</name>
</gene>
<reference evidence="1 2" key="1">
    <citation type="submission" date="2017-11" db="EMBL/GenBank/DDBJ databases">
        <title>Draft genome sequence of magnetotactic bacterium Magnetospirillum kuznetsovii LBB-42.</title>
        <authorList>
            <person name="Grouzdev D.S."/>
            <person name="Rysina M.S."/>
            <person name="Baslerov R.V."/>
            <person name="Koziaeva V."/>
        </authorList>
    </citation>
    <scope>NUCLEOTIDE SEQUENCE [LARGE SCALE GENOMIC DNA]</scope>
    <source>
        <strain evidence="1 2">LBB-42</strain>
    </source>
</reference>
<dbReference type="OrthoDB" id="503106at2"/>
<accession>A0A364NZN3</accession>